<feature type="transmembrane region" description="Helical" evidence="1">
    <location>
        <begin position="7"/>
        <end position="27"/>
    </location>
</feature>
<organism evidence="2 3">
    <name type="scientific">Jejudonia soesokkakensis</name>
    <dbReference type="NCBI Taxonomy" id="1323432"/>
    <lineage>
        <taxon>Bacteria</taxon>
        <taxon>Pseudomonadati</taxon>
        <taxon>Bacteroidota</taxon>
        <taxon>Flavobacteriia</taxon>
        <taxon>Flavobacteriales</taxon>
        <taxon>Flavobacteriaceae</taxon>
        <taxon>Jejudonia</taxon>
    </lineage>
</organism>
<protein>
    <recommendedName>
        <fullName evidence="4">DUF4258 domain-containing protein</fullName>
    </recommendedName>
</protein>
<reference evidence="3" key="1">
    <citation type="journal article" date="2019" name="Int. J. Syst. Evol. Microbiol.">
        <title>The Global Catalogue of Microorganisms (GCM) 10K type strain sequencing project: providing services to taxonomists for standard genome sequencing and annotation.</title>
        <authorList>
            <consortium name="The Broad Institute Genomics Platform"/>
            <consortium name="The Broad Institute Genome Sequencing Center for Infectious Disease"/>
            <person name="Wu L."/>
            <person name="Ma J."/>
        </authorList>
    </citation>
    <scope>NUCLEOTIDE SEQUENCE [LARGE SCALE GENOMIC DNA]</scope>
    <source>
        <strain evidence="3">CGMCC 1.16306</strain>
    </source>
</reference>
<evidence type="ECO:0000313" key="3">
    <source>
        <dbReference type="Proteomes" id="UP001596415"/>
    </source>
</evidence>
<evidence type="ECO:0008006" key="4">
    <source>
        <dbReference type="Google" id="ProtNLM"/>
    </source>
</evidence>
<evidence type="ECO:0000313" key="2">
    <source>
        <dbReference type="EMBL" id="MFC7357272.1"/>
    </source>
</evidence>
<comment type="caution">
    <text evidence="2">The sequence shown here is derived from an EMBL/GenBank/DDBJ whole genome shotgun (WGS) entry which is preliminary data.</text>
</comment>
<keyword evidence="3" id="KW-1185">Reference proteome</keyword>
<keyword evidence="1" id="KW-0812">Transmembrane</keyword>
<name>A0ABW2MUR9_9FLAO</name>
<sequence length="125" mass="13822">MKVAQRIAWYLGGFGIGLLILFFFLGGKKTSCDYGPNDRVLKNIRIKDRVLSEAALVSLKSKQLDTSAISTLLYDGTVDFGESITNLDSCNVYIINGEVSEKKLQLKIQNCTNRATVLSLKEVTN</sequence>
<proteinExistence type="predicted"/>
<evidence type="ECO:0000256" key="1">
    <source>
        <dbReference type="SAM" id="Phobius"/>
    </source>
</evidence>
<dbReference type="EMBL" id="JBHTBN010000002">
    <property type="protein sequence ID" value="MFC7357272.1"/>
    <property type="molecule type" value="Genomic_DNA"/>
</dbReference>
<keyword evidence="1" id="KW-0472">Membrane</keyword>
<keyword evidence="1" id="KW-1133">Transmembrane helix</keyword>
<dbReference type="Proteomes" id="UP001596415">
    <property type="component" value="Unassembled WGS sequence"/>
</dbReference>
<gene>
    <name evidence="2" type="ORF">ACFQO1_06210</name>
</gene>
<dbReference type="RefSeq" id="WP_380217118.1">
    <property type="nucleotide sequence ID" value="NZ_JBHTBN010000002.1"/>
</dbReference>
<accession>A0ABW2MUR9</accession>